<comment type="similarity">
    <text evidence="1">Belongs to the ATP-dependent AMP-binding enzyme family.</text>
</comment>
<organism evidence="3 4">
    <name type="scientific">Catenulispora pinistramenti</name>
    <dbReference type="NCBI Taxonomy" id="2705254"/>
    <lineage>
        <taxon>Bacteria</taxon>
        <taxon>Bacillati</taxon>
        <taxon>Actinomycetota</taxon>
        <taxon>Actinomycetes</taxon>
        <taxon>Catenulisporales</taxon>
        <taxon>Catenulisporaceae</taxon>
        <taxon>Catenulispora</taxon>
    </lineage>
</organism>
<evidence type="ECO:0000313" key="3">
    <source>
        <dbReference type="EMBL" id="MBS2548026.1"/>
    </source>
</evidence>
<dbReference type="InterPro" id="IPR000873">
    <property type="entry name" value="AMP-dep_synth/lig_dom"/>
</dbReference>
<keyword evidence="4" id="KW-1185">Reference proteome</keyword>
<evidence type="ECO:0000256" key="1">
    <source>
        <dbReference type="ARBA" id="ARBA00006432"/>
    </source>
</evidence>
<reference evidence="3 4" key="1">
    <citation type="submission" date="2020-02" db="EMBL/GenBank/DDBJ databases">
        <title>Acidophilic actinobacteria isolated from forest soil.</title>
        <authorList>
            <person name="Golinska P."/>
        </authorList>
    </citation>
    <scope>NUCLEOTIDE SEQUENCE [LARGE SCALE GENOMIC DNA]</scope>
    <source>
        <strain evidence="3 4">NL8</strain>
    </source>
</reference>
<dbReference type="InterPro" id="IPR045851">
    <property type="entry name" value="AMP-bd_C_sf"/>
</dbReference>
<gene>
    <name evidence="3" type="ORF">KGQ19_14245</name>
</gene>
<protein>
    <submittedName>
        <fullName evidence="3">AMP-binding protein</fullName>
    </submittedName>
</protein>
<dbReference type="Proteomes" id="UP000730482">
    <property type="component" value="Unassembled WGS sequence"/>
</dbReference>
<comment type="caution">
    <text evidence="3">The sequence shown here is derived from an EMBL/GenBank/DDBJ whole genome shotgun (WGS) entry which is preliminary data.</text>
</comment>
<dbReference type="InterPro" id="IPR042099">
    <property type="entry name" value="ANL_N_sf"/>
</dbReference>
<proteinExistence type="inferred from homology"/>
<dbReference type="Gene3D" id="3.30.300.30">
    <property type="match status" value="1"/>
</dbReference>
<dbReference type="PANTHER" id="PTHR22754:SF32">
    <property type="entry name" value="DISCO-INTERACTING PROTEIN 2"/>
    <property type="match status" value="1"/>
</dbReference>
<dbReference type="PROSITE" id="PS00455">
    <property type="entry name" value="AMP_BINDING"/>
    <property type="match status" value="1"/>
</dbReference>
<evidence type="ECO:0000313" key="4">
    <source>
        <dbReference type="Proteomes" id="UP000730482"/>
    </source>
</evidence>
<name>A0ABS5KPR0_9ACTN</name>
<accession>A0ABS5KPR0</accession>
<dbReference type="InterPro" id="IPR020845">
    <property type="entry name" value="AMP-binding_CS"/>
</dbReference>
<dbReference type="Gene3D" id="3.40.50.12780">
    <property type="entry name" value="N-terminal domain of ligase-like"/>
    <property type="match status" value="1"/>
</dbReference>
<dbReference type="PANTHER" id="PTHR22754">
    <property type="entry name" value="DISCO-INTERACTING PROTEIN 2 DIP2 -RELATED"/>
    <property type="match status" value="1"/>
</dbReference>
<dbReference type="SUPFAM" id="SSF56801">
    <property type="entry name" value="Acetyl-CoA synthetase-like"/>
    <property type="match status" value="1"/>
</dbReference>
<dbReference type="Pfam" id="PF00501">
    <property type="entry name" value="AMP-binding"/>
    <property type="match status" value="1"/>
</dbReference>
<evidence type="ECO:0000259" key="2">
    <source>
        <dbReference type="Pfam" id="PF00501"/>
    </source>
</evidence>
<sequence>MSFVNERVELRLDELCAQSRSMALVMAESGVRRGDRVGLMLANEPAFLISLVALSRLGACACPLSLPTSGRDGYAEKVQGILAAAGVRQVVVSRKLARLKSLLAQALAGVSQLPADELAHGEAGEFPEVSGDDDLIVQFTSGSTSRPKGVRLRQTNLLAGLDAIRLGVDLGRPGDRAGVWLPLFHDMGLVGMLAAVVTGIPVSIWSPSSFVKDPARWLREVSDGGHTACAMPNFAYDLLRQAVPADDVPGYDLSRWRVAFNGAEPIAADSVAAFLAHFEPAGFRPEAMLPVYGLAEATLAVAFPPLGREPKVDWVDRVTLAESALAVPRDSASSGARPVVALGGPVAGIEFRIADPKNDGVLGERRVGEVQVQGAPVTPGYVGTQEQPLTVDGWLRTGDLGYLADGELHVTGRIKEMMIVRGVNYYPEDIEALIRADAEVYRRRCVAFIEGSEAAERIVLVAETTVDDDDERSRLRERLRAKVIAETGLEQLAVTLVGPNSIPRTSSGKLKRLESNRLVV</sequence>
<feature type="domain" description="AMP-dependent synthetase/ligase" evidence="2">
    <location>
        <begin position="13"/>
        <end position="381"/>
    </location>
</feature>
<dbReference type="EMBL" id="JAAFYZ010000039">
    <property type="protein sequence ID" value="MBS2548026.1"/>
    <property type="molecule type" value="Genomic_DNA"/>
</dbReference>